<dbReference type="PANTHER" id="PTHR22798">
    <property type="entry name" value="MCT-1 PROTEIN"/>
    <property type="match status" value="1"/>
</dbReference>
<dbReference type="InterPro" id="IPR015947">
    <property type="entry name" value="PUA-like_sf"/>
</dbReference>
<dbReference type="GO" id="GO:0005737">
    <property type="term" value="C:cytoplasm"/>
    <property type="evidence" value="ECO:0007669"/>
    <property type="project" value="UniProtKB-SubCell"/>
</dbReference>
<gene>
    <name evidence="6" type="ORF">TAT_000301000</name>
    <name evidence="7" type="ORF">TAV_000301100</name>
</gene>
<keyword evidence="2 3" id="KW-0963">Cytoplasm</keyword>
<dbReference type="PANTHER" id="PTHR22798:SF0">
    <property type="entry name" value="MALIGNANT T-CELL-AMPLIFIED SEQUENCE 1"/>
    <property type="match status" value="1"/>
</dbReference>
<dbReference type="GO" id="GO:0001731">
    <property type="term" value="P:formation of translation preinitiation complex"/>
    <property type="evidence" value="ECO:0007669"/>
    <property type="project" value="TreeGrafter"/>
</dbReference>
<sequence length="205" mass="23521">MEFRRCHIWVRIYNFEMVKKFSPDDIISQNLIKTSVQRNIKLNIVKDYPLLKDTIDVIFPKKIQLYLAKCQEHVNLLMVGGEIMFIQHRDGPWIPSLRLVHKYPDILPKMQVDSGAIKFVLRGSNIMCPGLTSEGGKMDDVEADTQVTASGRHNACAIGLTTMSTKEIALNFLSLEKNKDVCIHTLHYLNDGYWQFNADKYGYSP</sequence>
<evidence type="ECO:0000259" key="5">
    <source>
        <dbReference type="Pfam" id="PF17832"/>
    </source>
</evidence>
<feature type="domain" description="Pre-PUA" evidence="5">
    <location>
        <begin position="23"/>
        <end position="104"/>
    </location>
</feature>
<dbReference type="InterPro" id="IPR004521">
    <property type="entry name" value="Uncharacterised_CHP00451"/>
</dbReference>
<dbReference type="Pfam" id="PF17832">
    <property type="entry name" value="Pre-PUA"/>
    <property type="match status" value="1"/>
</dbReference>
<dbReference type="EMBL" id="UIVT01000004">
    <property type="protein sequence ID" value="SVP94012.1"/>
    <property type="molecule type" value="Genomic_DNA"/>
</dbReference>
<evidence type="ECO:0000313" key="7">
    <source>
        <dbReference type="EMBL" id="SVP94507.1"/>
    </source>
</evidence>
<evidence type="ECO:0000313" key="6">
    <source>
        <dbReference type="EMBL" id="SVP94012.1"/>
    </source>
</evidence>
<proteinExistence type="predicted"/>
<evidence type="ECO:0000256" key="2">
    <source>
        <dbReference type="ARBA" id="ARBA00022490"/>
    </source>
</evidence>
<dbReference type="SUPFAM" id="SSF88697">
    <property type="entry name" value="PUA domain-like"/>
    <property type="match status" value="1"/>
</dbReference>
<organism evidence="7">
    <name type="scientific">Theileria annulata</name>
    <dbReference type="NCBI Taxonomy" id="5874"/>
    <lineage>
        <taxon>Eukaryota</taxon>
        <taxon>Sar</taxon>
        <taxon>Alveolata</taxon>
        <taxon>Apicomplexa</taxon>
        <taxon>Aconoidasida</taxon>
        <taxon>Piroplasmida</taxon>
        <taxon>Theileriidae</taxon>
        <taxon>Theileria</taxon>
    </lineage>
</organism>
<name>A0A3B0MWC3_THEAN</name>
<dbReference type="PIRSF" id="PIRSF005067">
    <property type="entry name" value="Tma_RNA-bind_prd"/>
    <property type="match status" value="1"/>
</dbReference>
<evidence type="ECO:0000256" key="3">
    <source>
        <dbReference type="PIRNR" id="PIRNR005067"/>
    </source>
</evidence>
<protein>
    <submittedName>
        <fullName evidence="7">Cell cycle regulator protein, putative</fullName>
    </submittedName>
</protein>
<dbReference type="NCBIfam" id="TIGR00451">
    <property type="entry name" value="unchar_dom_2"/>
    <property type="match status" value="1"/>
</dbReference>
<accession>A0A3B0MWC3</accession>
<dbReference type="InterPro" id="IPR041366">
    <property type="entry name" value="Pre-PUA"/>
</dbReference>
<dbReference type="EMBL" id="UIVS01000004">
    <property type="protein sequence ID" value="SVP94507.1"/>
    <property type="molecule type" value="Genomic_DNA"/>
</dbReference>
<dbReference type="Gene3D" id="3.10.400.20">
    <property type="match status" value="1"/>
</dbReference>
<dbReference type="GO" id="GO:0003723">
    <property type="term" value="F:RNA binding"/>
    <property type="evidence" value="ECO:0007669"/>
    <property type="project" value="InterPro"/>
</dbReference>
<feature type="domain" description="PUA" evidence="4">
    <location>
        <begin position="108"/>
        <end position="169"/>
    </location>
</feature>
<dbReference type="InterPro" id="IPR016437">
    <property type="entry name" value="MCT-1/Tma20"/>
</dbReference>
<dbReference type="PROSITE" id="PS50890">
    <property type="entry name" value="PUA"/>
    <property type="match status" value="1"/>
</dbReference>
<dbReference type="CDD" id="cd21155">
    <property type="entry name" value="PUA_MCTS-1-like"/>
    <property type="match status" value="1"/>
</dbReference>
<dbReference type="VEuPathDB" id="PiroplasmaDB:TA17280"/>
<reference evidence="7" key="1">
    <citation type="submission" date="2018-07" db="EMBL/GenBank/DDBJ databases">
        <authorList>
            <person name="Quirk P.G."/>
            <person name="Krulwich T.A."/>
        </authorList>
    </citation>
    <scope>NUCLEOTIDE SEQUENCE</scope>
    <source>
        <strain evidence="7">Anand</strain>
    </source>
</reference>
<dbReference type="AlphaFoldDB" id="A0A3B0MWC3"/>
<dbReference type="Pfam" id="PF01472">
    <property type="entry name" value="PUA"/>
    <property type="match status" value="1"/>
</dbReference>
<evidence type="ECO:0000256" key="1">
    <source>
        <dbReference type="ARBA" id="ARBA00004496"/>
    </source>
</evidence>
<dbReference type="InterPro" id="IPR002478">
    <property type="entry name" value="PUA"/>
</dbReference>
<evidence type="ECO:0000259" key="4">
    <source>
        <dbReference type="Pfam" id="PF01472"/>
    </source>
</evidence>
<comment type="subcellular location">
    <subcellularLocation>
        <location evidence="1 3">Cytoplasm</location>
    </subcellularLocation>
</comment>
<dbReference type="CDD" id="cd11609">
    <property type="entry name" value="MCT1_N"/>
    <property type="match status" value="1"/>
</dbReference>